<gene>
    <name evidence="2" type="ORF">F8M41_004873</name>
</gene>
<keyword evidence="3" id="KW-1185">Reference proteome</keyword>
<name>A0A8H4A6K8_GIGMA</name>
<feature type="compositionally biased region" description="Low complexity" evidence="1">
    <location>
        <begin position="78"/>
        <end position="104"/>
    </location>
</feature>
<dbReference type="EMBL" id="WTPW01001452">
    <property type="protein sequence ID" value="KAF0434652.1"/>
    <property type="molecule type" value="Genomic_DNA"/>
</dbReference>
<sequence>MIAILIGRNDSTAQSITLLWLSQSSISGYIRANRQPQGTALKTPKKGCSTLSNMGLTSVSQNQTCSTALETNPIPNMSTYQTSQTQTPQTPQTSQTSQISQTSQNPGDKGSQN</sequence>
<reference evidence="2 3" key="1">
    <citation type="journal article" date="2019" name="Environ. Microbiol.">
        <title>At the nexus of three kingdoms: the genome of the mycorrhizal fungus Gigaspora margarita provides insights into plant, endobacterial and fungal interactions.</title>
        <authorList>
            <person name="Venice F."/>
            <person name="Ghignone S."/>
            <person name="Salvioli di Fossalunga A."/>
            <person name="Amselem J."/>
            <person name="Novero M."/>
            <person name="Xianan X."/>
            <person name="Sedzielewska Toro K."/>
            <person name="Morin E."/>
            <person name="Lipzen A."/>
            <person name="Grigoriev I.V."/>
            <person name="Henrissat B."/>
            <person name="Martin F.M."/>
            <person name="Bonfante P."/>
        </authorList>
    </citation>
    <scope>NUCLEOTIDE SEQUENCE [LARGE SCALE GENOMIC DNA]</scope>
    <source>
        <strain evidence="2 3">BEG34</strain>
    </source>
</reference>
<feature type="region of interest" description="Disordered" evidence="1">
    <location>
        <begin position="66"/>
        <end position="113"/>
    </location>
</feature>
<evidence type="ECO:0000313" key="3">
    <source>
        <dbReference type="Proteomes" id="UP000439903"/>
    </source>
</evidence>
<organism evidence="2 3">
    <name type="scientific">Gigaspora margarita</name>
    <dbReference type="NCBI Taxonomy" id="4874"/>
    <lineage>
        <taxon>Eukaryota</taxon>
        <taxon>Fungi</taxon>
        <taxon>Fungi incertae sedis</taxon>
        <taxon>Mucoromycota</taxon>
        <taxon>Glomeromycotina</taxon>
        <taxon>Glomeromycetes</taxon>
        <taxon>Diversisporales</taxon>
        <taxon>Gigasporaceae</taxon>
        <taxon>Gigaspora</taxon>
    </lineage>
</organism>
<comment type="caution">
    <text evidence="2">The sequence shown here is derived from an EMBL/GenBank/DDBJ whole genome shotgun (WGS) entry which is preliminary data.</text>
</comment>
<evidence type="ECO:0000256" key="1">
    <source>
        <dbReference type="SAM" id="MobiDB-lite"/>
    </source>
</evidence>
<dbReference type="Proteomes" id="UP000439903">
    <property type="component" value="Unassembled WGS sequence"/>
</dbReference>
<feature type="compositionally biased region" description="Polar residues" evidence="1">
    <location>
        <begin position="66"/>
        <end position="77"/>
    </location>
</feature>
<evidence type="ECO:0000313" key="2">
    <source>
        <dbReference type="EMBL" id="KAF0434652.1"/>
    </source>
</evidence>
<accession>A0A8H4A6K8</accession>
<dbReference type="AlphaFoldDB" id="A0A8H4A6K8"/>
<protein>
    <submittedName>
        <fullName evidence="2">Uncharacterized protein</fullName>
    </submittedName>
</protein>
<proteinExistence type="predicted"/>